<dbReference type="Proteomes" id="UP001418222">
    <property type="component" value="Unassembled WGS sequence"/>
</dbReference>
<organism evidence="1 2">
    <name type="scientific">Platanthera zijinensis</name>
    <dbReference type="NCBI Taxonomy" id="2320716"/>
    <lineage>
        <taxon>Eukaryota</taxon>
        <taxon>Viridiplantae</taxon>
        <taxon>Streptophyta</taxon>
        <taxon>Embryophyta</taxon>
        <taxon>Tracheophyta</taxon>
        <taxon>Spermatophyta</taxon>
        <taxon>Magnoliopsida</taxon>
        <taxon>Liliopsida</taxon>
        <taxon>Asparagales</taxon>
        <taxon>Orchidaceae</taxon>
        <taxon>Orchidoideae</taxon>
        <taxon>Orchideae</taxon>
        <taxon>Orchidinae</taxon>
        <taxon>Platanthera</taxon>
    </lineage>
</organism>
<keyword evidence="2" id="KW-1185">Reference proteome</keyword>
<dbReference type="EMBL" id="JBBWWQ010000008">
    <property type="protein sequence ID" value="KAK8941391.1"/>
    <property type="molecule type" value="Genomic_DNA"/>
</dbReference>
<dbReference type="AlphaFoldDB" id="A0AAP0BJT2"/>
<evidence type="ECO:0000313" key="1">
    <source>
        <dbReference type="EMBL" id="KAK8941391.1"/>
    </source>
</evidence>
<sequence>MGCGESWKFGGNVKPVVSVKVFMRKNMGLFSNSFITSQSLDDQKSSRAKQNLNKLKSREMVVISKIDLLIFTH</sequence>
<protein>
    <submittedName>
        <fullName evidence="1">Uncharacterized protein</fullName>
    </submittedName>
</protein>
<evidence type="ECO:0000313" key="2">
    <source>
        <dbReference type="Proteomes" id="UP001418222"/>
    </source>
</evidence>
<reference evidence="1 2" key="1">
    <citation type="journal article" date="2022" name="Nat. Plants">
        <title>Genomes of leafy and leafless Platanthera orchids illuminate the evolution of mycoheterotrophy.</title>
        <authorList>
            <person name="Li M.H."/>
            <person name="Liu K.W."/>
            <person name="Li Z."/>
            <person name="Lu H.C."/>
            <person name="Ye Q.L."/>
            <person name="Zhang D."/>
            <person name="Wang J.Y."/>
            <person name="Li Y.F."/>
            <person name="Zhong Z.M."/>
            <person name="Liu X."/>
            <person name="Yu X."/>
            <person name="Liu D.K."/>
            <person name="Tu X.D."/>
            <person name="Liu B."/>
            <person name="Hao Y."/>
            <person name="Liao X.Y."/>
            <person name="Jiang Y.T."/>
            <person name="Sun W.H."/>
            <person name="Chen J."/>
            <person name="Chen Y.Q."/>
            <person name="Ai Y."/>
            <person name="Zhai J.W."/>
            <person name="Wu S.S."/>
            <person name="Zhou Z."/>
            <person name="Hsiao Y.Y."/>
            <person name="Wu W.L."/>
            <person name="Chen Y.Y."/>
            <person name="Lin Y.F."/>
            <person name="Hsu J.L."/>
            <person name="Li C.Y."/>
            <person name="Wang Z.W."/>
            <person name="Zhao X."/>
            <person name="Zhong W.Y."/>
            <person name="Ma X.K."/>
            <person name="Ma L."/>
            <person name="Huang J."/>
            <person name="Chen G.Z."/>
            <person name="Huang M.Z."/>
            <person name="Huang L."/>
            <person name="Peng D.H."/>
            <person name="Luo Y.B."/>
            <person name="Zou S.Q."/>
            <person name="Chen S.P."/>
            <person name="Lan S."/>
            <person name="Tsai W.C."/>
            <person name="Van de Peer Y."/>
            <person name="Liu Z.J."/>
        </authorList>
    </citation>
    <scope>NUCLEOTIDE SEQUENCE [LARGE SCALE GENOMIC DNA]</scope>
    <source>
        <strain evidence="1">Lor287</strain>
    </source>
</reference>
<proteinExistence type="predicted"/>
<name>A0AAP0BJT2_9ASPA</name>
<gene>
    <name evidence="1" type="ORF">KSP39_PZI010207</name>
</gene>
<accession>A0AAP0BJT2</accession>
<comment type="caution">
    <text evidence="1">The sequence shown here is derived from an EMBL/GenBank/DDBJ whole genome shotgun (WGS) entry which is preliminary data.</text>
</comment>